<keyword evidence="1" id="KW-0103">Bromodomain</keyword>
<evidence type="ECO:0000256" key="1">
    <source>
        <dbReference type="ARBA" id="ARBA00023117"/>
    </source>
</evidence>
<evidence type="ECO:0000256" key="2">
    <source>
        <dbReference type="SAM" id="MobiDB-lite"/>
    </source>
</evidence>
<organism evidence="3 4">
    <name type="scientific">Hevea brasiliensis</name>
    <name type="common">Para rubber tree</name>
    <name type="synonym">Siphonia brasiliensis</name>
    <dbReference type="NCBI Taxonomy" id="3981"/>
    <lineage>
        <taxon>Eukaryota</taxon>
        <taxon>Viridiplantae</taxon>
        <taxon>Streptophyta</taxon>
        <taxon>Embryophyta</taxon>
        <taxon>Tracheophyta</taxon>
        <taxon>Spermatophyta</taxon>
        <taxon>Magnoliopsida</taxon>
        <taxon>eudicotyledons</taxon>
        <taxon>Gunneridae</taxon>
        <taxon>Pentapetalae</taxon>
        <taxon>rosids</taxon>
        <taxon>fabids</taxon>
        <taxon>Malpighiales</taxon>
        <taxon>Euphorbiaceae</taxon>
        <taxon>Crotonoideae</taxon>
        <taxon>Micrandreae</taxon>
        <taxon>Hevea</taxon>
    </lineage>
</organism>
<name>A0A6A6N3Q9_HEVBR</name>
<dbReference type="EMBL" id="JAAGAX010000003">
    <property type="protein sequence ID" value="KAF2319954.1"/>
    <property type="molecule type" value="Genomic_DNA"/>
</dbReference>
<comment type="caution">
    <text evidence="3">The sequence shown here is derived from an EMBL/GenBank/DDBJ whole genome shotgun (WGS) entry which is preliminary data.</text>
</comment>
<dbReference type="PANTHER" id="PTHR47809:SF2">
    <property type="entry name" value="DNA-BINDING BROMODOMAIN-CONTAINING PROTEIN"/>
    <property type="match status" value="1"/>
</dbReference>
<feature type="region of interest" description="Disordered" evidence="2">
    <location>
        <begin position="1"/>
        <end position="24"/>
    </location>
</feature>
<evidence type="ECO:0000313" key="3">
    <source>
        <dbReference type="EMBL" id="KAF2319954.1"/>
    </source>
</evidence>
<sequence>MVHDESLQQKEPKTPHQESQYNKQELDSALLVIKKVMKMDAAEPFNVPVNPEALGIPVSRNTYGLGA</sequence>
<dbReference type="InterPro" id="IPR036427">
    <property type="entry name" value="Bromodomain-like_sf"/>
</dbReference>
<proteinExistence type="predicted"/>
<keyword evidence="4" id="KW-1185">Reference proteome</keyword>
<protein>
    <submittedName>
        <fullName evidence="3">Uncharacterized protein</fullName>
    </submittedName>
</protein>
<dbReference type="PANTHER" id="PTHR47809">
    <property type="entry name" value="DNA-BINDING BROMODOMAIN-CONTAINING PROTEIN"/>
    <property type="match status" value="1"/>
</dbReference>
<dbReference type="Proteomes" id="UP000467840">
    <property type="component" value="Chromosome 10"/>
</dbReference>
<dbReference type="AlphaFoldDB" id="A0A6A6N3Q9"/>
<gene>
    <name evidence="3" type="ORF">GH714_020926</name>
</gene>
<feature type="compositionally biased region" description="Basic and acidic residues" evidence="2">
    <location>
        <begin position="1"/>
        <end position="16"/>
    </location>
</feature>
<accession>A0A6A6N3Q9</accession>
<reference evidence="3 4" key="1">
    <citation type="journal article" date="2020" name="Mol. Plant">
        <title>The Chromosome-Based Rubber Tree Genome Provides New Insights into Spurge Genome Evolution and Rubber Biosynthesis.</title>
        <authorList>
            <person name="Liu J."/>
            <person name="Shi C."/>
            <person name="Shi C.C."/>
            <person name="Li W."/>
            <person name="Zhang Q.J."/>
            <person name="Zhang Y."/>
            <person name="Li K."/>
            <person name="Lu H.F."/>
            <person name="Shi C."/>
            <person name="Zhu S.T."/>
            <person name="Xiao Z.Y."/>
            <person name="Nan H."/>
            <person name="Yue Y."/>
            <person name="Zhu X.G."/>
            <person name="Wu Y."/>
            <person name="Hong X.N."/>
            <person name="Fan G.Y."/>
            <person name="Tong Y."/>
            <person name="Zhang D."/>
            <person name="Mao C.L."/>
            <person name="Liu Y.L."/>
            <person name="Hao S.J."/>
            <person name="Liu W.Q."/>
            <person name="Lv M.Q."/>
            <person name="Zhang H.B."/>
            <person name="Liu Y."/>
            <person name="Hu-Tang G.R."/>
            <person name="Wang J.P."/>
            <person name="Wang J.H."/>
            <person name="Sun Y.H."/>
            <person name="Ni S.B."/>
            <person name="Chen W.B."/>
            <person name="Zhang X.C."/>
            <person name="Jiao Y.N."/>
            <person name="Eichler E.E."/>
            <person name="Li G.H."/>
            <person name="Liu X."/>
            <person name="Gao L.Z."/>
        </authorList>
    </citation>
    <scope>NUCLEOTIDE SEQUENCE [LARGE SCALE GENOMIC DNA]</scope>
    <source>
        <strain evidence="4">cv. GT1</strain>
        <tissue evidence="3">Leaf</tissue>
    </source>
</reference>
<evidence type="ECO:0000313" key="4">
    <source>
        <dbReference type="Proteomes" id="UP000467840"/>
    </source>
</evidence>
<dbReference type="SUPFAM" id="SSF47370">
    <property type="entry name" value="Bromodomain"/>
    <property type="match status" value="1"/>
</dbReference>